<dbReference type="CDD" id="cd02236">
    <property type="entry name" value="cupin_CV2614-like"/>
    <property type="match status" value="1"/>
</dbReference>
<proteinExistence type="predicted"/>
<sequence length="143" mass="15511">MFPRFIALTAILVGLASASHGHDARDYQRVEPLLDTKTTVLDQPLAYPQHGDAKIQSAIVTLLPGEETGTHSHPYPTYGYILSGELTVAYPGGIEKVYRQGEAVMDAVNEPHNGRNDGSVPVRVLVVFMGVDGEANTHFPDKD</sequence>
<gene>
    <name evidence="2" type="ORF">OOZ53_09175</name>
</gene>
<dbReference type="RefSeq" id="WP_271089144.1">
    <property type="nucleotide sequence ID" value="NZ_JAPJZH010000004.1"/>
</dbReference>
<dbReference type="PANTHER" id="PTHR38599">
    <property type="entry name" value="CUPIN DOMAIN PROTEIN (AFU_ORTHOLOGUE AFUA_3G13620)"/>
    <property type="match status" value="1"/>
</dbReference>
<organism evidence="2 3">
    <name type="scientific">Hoeflea poritis</name>
    <dbReference type="NCBI Taxonomy" id="2993659"/>
    <lineage>
        <taxon>Bacteria</taxon>
        <taxon>Pseudomonadati</taxon>
        <taxon>Pseudomonadota</taxon>
        <taxon>Alphaproteobacteria</taxon>
        <taxon>Hyphomicrobiales</taxon>
        <taxon>Rhizobiaceae</taxon>
        <taxon>Hoeflea</taxon>
    </lineage>
</organism>
<evidence type="ECO:0000259" key="1">
    <source>
        <dbReference type="Pfam" id="PF07883"/>
    </source>
</evidence>
<name>A0ABT4VLC2_9HYPH</name>
<dbReference type="Pfam" id="PF07883">
    <property type="entry name" value="Cupin_2"/>
    <property type="match status" value="1"/>
</dbReference>
<reference evidence="2" key="1">
    <citation type="submission" date="2022-11" db="EMBL/GenBank/DDBJ databases">
        <title>Hoeflea poritis sp. nov., isolated from scleractinian coral Porites lutea.</title>
        <authorList>
            <person name="Zhang G."/>
            <person name="Wei Q."/>
            <person name="Cai L."/>
        </authorList>
    </citation>
    <scope>NUCLEOTIDE SEQUENCE</scope>
    <source>
        <strain evidence="2">E7-10</strain>
    </source>
</reference>
<dbReference type="InterPro" id="IPR013096">
    <property type="entry name" value="Cupin_2"/>
</dbReference>
<protein>
    <submittedName>
        <fullName evidence="2">Cupin domain-containing protein</fullName>
    </submittedName>
</protein>
<accession>A0ABT4VLC2</accession>
<dbReference type="EMBL" id="JAPJZH010000004">
    <property type="protein sequence ID" value="MDA4845517.1"/>
    <property type="molecule type" value="Genomic_DNA"/>
</dbReference>
<evidence type="ECO:0000313" key="3">
    <source>
        <dbReference type="Proteomes" id="UP001148313"/>
    </source>
</evidence>
<dbReference type="InterPro" id="IPR014710">
    <property type="entry name" value="RmlC-like_jellyroll"/>
</dbReference>
<dbReference type="InterPro" id="IPR011051">
    <property type="entry name" value="RmlC_Cupin_sf"/>
</dbReference>
<dbReference type="Gene3D" id="2.60.120.10">
    <property type="entry name" value="Jelly Rolls"/>
    <property type="match status" value="1"/>
</dbReference>
<dbReference type="SUPFAM" id="SSF51182">
    <property type="entry name" value="RmlC-like cupins"/>
    <property type="match status" value="1"/>
</dbReference>
<comment type="caution">
    <text evidence="2">The sequence shown here is derived from an EMBL/GenBank/DDBJ whole genome shotgun (WGS) entry which is preliminary data.</text>
</comment>
<keyword evidence="3" id="KW-1185">Reference proteome</keyword>
<dbReference type="Proteomes" id="UP001148313">
    <property type="component" value="Unassembled WGS sequence"/>
</dbReference>
<dbReference type="PANTHER" id="PTHR38599:SF1">
    <property type="entry name" value="CUPIN DOMAIN PROTEIN (AFU_ORTHOLOGUE AFUA_3G13620)"/>
    <property type="match status" value="1"/>
</dbReference>
<evidence type="ECO:0000313" key="2">
    <source>
        <dbReference type="EMBL" id="MDA4845517.1"/>
    </source>
</evidence>
<feature type="domain" description="Cupin type-2" evidence="1">
    <location>
        <begin position="59"/>
        <end position="128"/>
    </location>
</feature>